<dbReference type="EMBL" id="KZ378796">
    <property type="protein sequence ID" value="PIO56300.1"/>
    <property type="molecule type" value="Genomic_DNA"/>
</dbReference>
<dbReference type="GO" id="GO:0004315">
    <property type="term" value="F:3-oxoacyl-[acyl-carrier-protein] synthase activity"/>
    <property type="evidence" value="ECO:0007669"/>
    <property type="project" value="InterPro"/>
</dbReference>
<gene>
    <name evidence="5" type="ORF">TELCIR_22301</name>
</gene>
<proteinExistence type="predicted"/>
<evidence type="ECO:0000313" key="5">
    <source>
        <dbReference type="EMBL" id="PIO56300.1"/>
    </source>
</evidence>
<dbReference type="Pfam" id="PF02801">
    <property type="entry name" value="Ketoacyl-synt_C"/>
    <property type="match status" value="1"/>
</dbReference>
<keyword evidence="6" id="KW-1185">Reference proteome</keyword>
<dbReference type="PANTHER" id="PTHR43775">
    <property type="entry name" value="FATTY ACID SYNTHASE"/>
    <property type="match status" value="1"/>
</dbReference>
<organism evidence="5 6">
    <name type="scientific">Teladorsagia circumcincta</name>
    <name type="common">Brown stomach worm</name>
    <name type="synonym">Ostertagia circumcincta</name>
    <dbReference type="NCBI Taxonomy" id="45464"/>
    <lineage>
        <taxon>Eukaryota</taxon>
        <taxon>Metazoa</taxon>
        <taxon>Ecdysozoa</taxon>
        <taxon>Nematoda</taxon>
        <taxon>Chromadorea</taxon>
        <taxon>Rhabditida</taxon>
        <taxon>Rhabditina</taxon>
        <taxon>Rhabditomorpha</taxon>
        <taxon>Strongyloidea</taxon>
        <taxon>Trichostrongylidae</taxon>
        <taxon>Teladorsagia</taxon>
    </lineage>
</organism>
<dbReference type="InterPro" id="IPR020841">
    <property type="entry name" value="PKS_Beta-ketoAc_synthase_dom"/>
</dbReference>
<dbReference type="InterPro" id="IPR018201">
    <property type="entry name" value="Ketoacyl_synth_AS"/>
</dbReference>
<dbReference type="Gene3D" id="3.40.47.10">
    <property type="match status" value="1"/>
</dbReference>
<dbReference type="SUPFAM" id="SSF53901">
    <property type="entry name" value="Thiolase-like"/>
    <property type="match status" value="1"/>
</dbReference>
<reference evidence="5 6" key="1">
    <citation type="submission" date="2015-09" db="EMBL/GenBank/DDBJ databases">
        <title>Draft genome of the parasitic nematode Teladorsagia circumcincta isolate WARC Sus (inbred).</title>
        <authorList>
            <person name="Mitreva M."/>
        </authorList>
    </citation>
    <scope>NUCLEOTIDE SEQUENCE [LARGE SCALE GENOMIC DNA]</scope>
    <source>
        <strain evidence="5 6">S</strain>
    </source>
</reference>
<dbReference type="GO" id="GO:0006633">
    <property type="term" value="P:fatty acid biosynthetic process"/>
    <property type="evidence" value="ECO:0007669"/>
    <property type="project" value="InterPro"/>
</dbReference>
<dbReference type="InterPro" id="IPR014031">
    <property type="entry name" value="Ketoacyl_synth_C"/>
</dbReference>
<dbReference type="AlphaFoldDB" id="A0A2G9TG21"/>
<dbReference type="CDD" id="cd00833">
    <property type="entry name" value="PKS"/>
    <property type="match status" value="1"/>
</dbReference>
<dbReference type="InterPro" id="IPR016039">
    <property type="entry name" value="Thiolase-like"/>
</dbReference>
<evidence type="ECO:0000256" key="2">
    <source>
        <dbReference type="ARBA" id="ARBA00022553"/>
    </source>
</evidence>
<dbReference type="InterPro" id="IPR014030">
    <property type="entry name" value="Ketoacyl_synth_N"/>
</dbReference>
<evidence type="ECO:0000256" key="3">
    <source>
        <dbReference type="ARBA" id="ARBA00022679"/>
    </source>
</evidence>
<keyword evidence="1" id="KW-0596">Phosphopantetheine</keyword>
<dbReference type="OrthoDB" id="329835at2759"/>
<dbReference type="PROSITE" id="PS00606">
    <property type="entry name" value="KS3_1"/>
    <property type="match status" value="1"/>
</dbReference>
<sequence>MKTGILKKDYKSREFAQQSPALMDVDVTKWDPEFFGVSPREAKYVDVLQRFMMRSVVRCMENAGWTSIPKETGIFIGVSGSDFNNRVYSEVKGDISGYFGVGSSASCVAGRIAHWLQAEGPAMVVDTACSSSFVALTSALDAITHGKCDHAIVGGVNVILHDTITQVLRNAGVLSAKGVCRVFDAGADGYVRSEAVGCILLSTNSSGAEFRITHWAIGHNGKASSLQVPNGSSQERLMRALNSGNIDHVECHGTGTTLGDPIEIRAVSRCYGAATISSIKSLLGHAEAASGIVSLLACLQQMKHNYRAPQSCFTCP</sequence>
<dbReference type="InterPro" id="IPR050091">
    <property type="entry name" value="PKS_NRPS_Biosynth_Enz"/>
</dbReference>
<evidence type="ECO:0000256" key="1">
    <source>
        <dbReference type="ARBA" id="ARBA00022450"/>
    </source>
</evidence>
<keyword evidence="2" id="KW-0597">Phosphoprotein</keyword>
<dbReference type="PROSITE" id="PS52004">
    <property type="entry name" value="KS3_2"/>
    <property type="match status" value="1"/>
</dbReference>
<dbReference type="Proteomes" id="UP000230423">
    <property type="component" value="Unassembled WGS sequence"/>
</dbReference>
<protein>
    <submittedName>
        <fullName evidence="5">Beta-ketoacyl synthase protein</fullName>
    </submittedName>
</protein>
<dbReference type="SMART" id="SM00825">
    <property type="entry name" value="PKS_KS"/>
    <property type="match status" value="1"/>
</dbReference>
<feature type="domain" description="Ketosynthase family 3 (KS3)" evidence="4">
    <location>
        <begin position="1"/>
        <end position="316"/>
    </location>
</feature>
<keyword evidence="3" id="KW-0808">Transferase</keyword>
<evidence type="ECO:0000259" key="4">
    <source>
        <dbReference type="PROSITE" id="PS52004"/>
    </source>
</evidence>
<name>A0A2G9TG21_TELCI</name>
<dbReference type="PANTHER" id="PTHR43775:SF37">
    <property type="entry name" value="SI:DKEY-61P9.11"/>
    <property type="match status" value="1"/>
</dbReference>
<accession>A0A2G9TG21</accession>
<dbReference type="Pfam" id="PF00109">
    <property type="entry name" value="ketoacyl-synt"/>
    <property type="match status" value="1"/>
</dbReference>
<evidence type="ECO:0000313" key="6">
    <source>
        <dbReference type="Proteomes" id="UP000230423"/>
    </source>
</evidence>
<dbReference type="GO" id="GO:0004312">
    <property type="term" value="F:fatty acid synthase activity"/>
    <property type="evidence" value="ECO:0007669"/>
    <property type="project" value="TreeGrafter"/>
</dbReference>
<feature type="non-terminal residue" evidence="5">
    <location>
        <position position="316"/>
    </location>
</feature>